<dbReference type="Gene3D" id="1.10.238.160">
    <property type="match status" value="1"/>
</dbReference>
<proteinExistence type="predicted"/>
<protein>
    <submittedName>
        <fullName evidence="1">Transcriptional regulator, AlpA family</fullName>
    </submittedName>
</protein>
<dbReference type="OrthoDB" id="7874220at2"/>
<reference evidence="2" key="1">
    <citation type="submission" date="2017-01" db="EMBL/GenBank/DDBJ databases">
        <authorList>
            <person name="Varghese N."/>
            <person name="Submissions S."/>
        </authorList>
    </citation>
    <scope>NUCLEOTIDE SEQUENCE [LARGE SCALE GENOMIC DNA]</scope>
    <source>
        <strain evidence="2">DSM 19945</strain>
    </source>
</reference>
<name>A0A1N7M7G7_9RHOB</name>
<dbReference type="STRING" id="453582.SAMN05421580_105169"/>
<evidence type="ECO:0000313" key="1">
    <source>
        <dbReference type="EMBL" id="SIS82066.1"/>
    </source>
</evidence>
<organism evidence="1 2">
    <name type="scientific">Rhodobacter aestuarii</name>
    <dbReference type="NCBI Taxonomy" id="453582"/>
    <lineage>
        <taxon>Bacteria</taxon>
        <taxon>Pseudomonadati</taxon>
        <taxon>Pseudomonadota</taxon>
        <taxon>Alphaproteobacteria</taxon>
        <taxon>Rhodobacterales</taxon>
        <taxon>Rhodobacter group</taxon>
        <taxon>Rhodobacter</taxon>
    </lineage>
</organism>
<accession>A0A1N7M7G7</accession>
<gene>
    <name evidence="1" type="ORF">SAMN05421580_105169</name>
</gene>
<evidence type="ECO:0000313" key="2">
    <source>
        <dbReference type="Proteomes" id="UP000186221"/>
    </source>
</evidence>
<sequence length="70" mass="7938">MGRHDLRILYATDRTAAKLLDMKPAEFRDLVEVGALPAPLKIGTFERWSIEEINAIVQGTKPKPTEEFEL</sequence>
<dbReference type="AlphaFoldDB" id="A0A1N7M7G7"/>
<keyword evidence="2" id="KW-1185">Reference proteome</keyword>
<dbReference type="EMBL" id="FTOG01000005">
    <property type="protein sequence ID" value="SIS82066.1"/>
    <property type="molecule type" value="Genomic_DNA"/>
</dbReference>
<dbReference type="RefSeq" id="WP_076484673.1">
    <property type="nucleotide sequence ID" value="NZ_FTOG01000005.1"/>
</dbReference>
<dbReference type="Proteomes" id="UP000186221">
    <property type="component" value="Unassembled WGS sequence"/>
</dbReference>